<dbReference type="InterPro" id="IPR033706">
    <property type="entry name" value="Met_synthase_B12-bd"/>
</dbReference>
<evidence type="ECO:0000256" key="6">
    <source>
        <dbReference type="ARBA" id="ARBA00022737"/>
    </source>
</evidence>
<proteinExistence type="inferred from homology"/>
<feature type="domain" description="B12-binding N-terminal" evidence="13">
    <location>
        <begin position="318"/>
        <end position="412"/>
    </location>
</feature>
<accession>A0ABV4KFC0</accession>
<dbReference type="RefSeq" id="WP_371571522.1">
    <property type="nucleotide sequence ID" value="NZ_JASMRN010000012.1"/>
</dbReference>
<keyword evidence="9" id="KW-0862">Zinc</keyword>
<protein>
    <recommendedName>
        <fullName evidence="8 9">Methionine synthase</fullName>
        <ecNumber evidence="8 9">2.1.1.13</ecNumber>
    </recommendedName>
    <alternativeName>
        <fullName evidence="9">5-methyltetrahydrofolate--homocysteine methyltransferase</fullName>
    </alternativeName>
</protein>
<keyword evidence="6" id="KW-0677">Repeat</keyword>
<comment type="pathway">
    <text evidence="9">Amino-acid biosynthesis; L-methionine biosynthesis via de novo pathway; L-methionine from L-homocysteine (MetH route): step 1/1.</text>
</comment>
<dbReference type="PROSITE" id="PS50972">
    <property type="entry name" value="PTERIN_BINDING"/>
    <property type="match status" value="1"/>
</dbReference>
<dbReference type="SUPFAM" id="SSF51717">
    <property type="entry name" value="Dihydropteroate synthetase-like"/>
    <property type="match status" value="1"/>
</dbReference>
<dbReference type="Pfam" id="PF02310">
    <property type="entry name" value="B12-binding"/>
    <property type="match status" value="1"/>
</dbReference>
<keyword evidence="5 9" id="KW-0479">Metal-binding</keyword>
<keyword evidence="2 9" id="KW-0489">Methyltransferase</keyword>
<comment type="function">
    <text evidence="9">Catalyzes the transfer of a methyl group from methyl-cobalamin to homocysteine, yielding enzyme-bound cob(I)alamin and methionine. Subsequently, remethylates the cofactor using methyltetrahydrofolate.</text>
</comment>
<dbReference type="EMBL" id="JASMRN010000012">
    <property type="protein sequence ID" value="MEZ7516353.1"/>
    <property type="molecule type" value="Genomic_DNA"/>
</dbReference>
<keyword evidence="9" id="KW-0949">S-adenosyl-L-methionine</keyword>
<keyword evidence="3 9" id="KW-0846">Cobalamin</keyword>
<dbReference type="Pfam" id="PF02607">
    <property type="entry name" value="B12-binding_2"/>
    <property type="match status" value="1"/>
</dbReference>
<dbReference type="Gene3D" id="3.20.20.20">
    <property type="entry name" value="Dihydropteroate synthase-like"/>
    <property type="match status" value="1"/>
</dbReference>
<dbReference type="SUPFAM" id="SSF56507">
    <property type="entry name" value="Methionine synthase activation domain-like"/>
    <property type="match status" value="1"/>
</dbReference>
<evidence type="ECO:0000256" key="9">
    <source>
        <dbReference type="PIRNR" id="PIRNR000381"/>
    </source>
</evidence>
<dbReference type="InterPro" id="IPR036724">
    <property type="entry name" value="Cobalamin-bd_sf"/>
</dbReference>
<name>A0ABV4KFC0_9FLAO</name>
<dbReference type="Gene3D" id="3.40.50.280">
    <property type="entry name" value="Cobalamin-binding domain"/>
    <property type="match status" value="1"/>
</dbReference>
<dbReference type="InterPro" id="IPR050554">
    <property type="entry name" value="Met_Synthase/Corrinoid"/>
</dbReference>
<evidence type="ECO:0000256" key="1">
    <source>
        <dbReference type="ARBA" id="ARBA00010398"/>
    </source>
</evidence>
<dbReference type="InterPro" id="IPR004223">
    <property type="entry name" value="VitB12-dep_Met_synth_activ_dom"/>
</dbReference>
<comment type="caution">
    <text evidence="14">The sequence shown here is derived from an EMBL/GenBank/DDBJ whole genome shotgun (WGS) entry which is preliminary data.</text>
</comment>
<dbReference type="EC" id="2.1.1.13" evidence="8 9"/>
<dbReference type="PROSITE" id="PS51332">
    <property type="entry name" value="B12_BINDING"/>
    <property type="match status" value="1"/>
</dbReference>
<dbReference type="Pfam" id="PF00809">
    <property type="entry name" value="Pterin_bind"/>
    <property type="match status" value="1"/>
</dbReference>
<dbReference type="SMART" id="SM01018">
    <property type="entry name" value="B12-binding_2"/>
    <property type="match status" value="1"/>
</dbReference>
<reference evidence="14 15" key="1">
    <citation type="submission" date="2023-05" db="EMBL/GenBank/DDBJ databases">
        <title>Adaptations of aquatic viruses from atmosphere-close ecosystems of the Central Arctic Ocean.</title>
        <authorList>
            <person name="Rahlff J."/>
            <person name="Holmfeldt K."/>
        </authorList>
    </citation>
    <scope>NUCLEOTIDE SEQUENCE [LARGE SCALE GENOMIC DNA]</scope>
    <source>
        <strain evidence="14 15">Arc14</strain>
    </source>
</reference>
<evidence type="ECO:0000259" key="10">
    <source>
        <dbReference type="PROSITE" id="PS50972"/>
    </source>
</evidence>
<evidence type="ECO:0000259" key="13">
    <source>
        <dbReference type="PROSITE" id="PS51337"/>
    </source>
</evidence>
<dbReference type="InterPro" id="IPR011822">
    <property type="entry name" value="MetH"/>
</dbReference>
<dbReference type="PANTHER" id="PTHR45833:SF1">
    <property type="entry name" value="METHIONINE SYNTHASE"/>
    <property type="match status" value="1"/>
</dbReference>
<dbReference type="Gene3D" id="3.10.196.10">
    <property type="entry name" value="Vitamin B12-dependent methionine synthase, activation domain"/>
    <property type="match status" value="1"/>
</dbReference>
<feature type="domain" description="AdoMet activation" evidence="11">
    <location>
        <begin position="566"/>
        <end position="893"/>
    </location>
</feature>
<evidence type="ECO:0000259" key="12">
    <source>
        <dbReference type="PROSITE" id="PS51332"/>
    </source>
</evidence>
<dbReference type="SUPFAM" id="SSF47644">
    <property type="entry name" value="Methionine synthase domain"/>
    <property type="match status" value="1"/>
</dbReference>
<dbReference type="Gene3D" id="1.10.1240.10">
    <property type="entry name" value="Methionine synthase domain"/>
    <property type="match status" value="1"/>
</dbReference>
<keyword evidence="9" id="KW-0486">Methionine biosynthesis</keyword>
<dbReference type="CDD" id="cd00740">
    <property type="entry name" value="MeTr"/>
    <property type="match status" value="1"/>
</dbReference>
<dbReference type="PIRSF" id="PIRSF000381">
    <property type="entry name" value="MetH"/>
    <property type="match status" value="1"/>
</dbReference>
<sequence>MAVVETRRNLVLAGLEPLIITPDSVFVNIGERTNVTGSRKFLRLIKEEKYEEALSIAKEQVEGGAQIIDINMDEGMLDGEYAMTKFLNLIAAEPDISRVPIMIDSSKWDIIEAGLKVVQGKSVVNSISLKEGEEQFIHHAKLIKRYGAAAIIMAFDEVGQADNYERRVEICQRSYDILVNKVDFPPQDIIFDLNIFPVATGMEEHRLNALDFFRGTKWVRENLPHAHISGGVSNVSFSFRGNDTVREAMHSVFLYHAIQNGMTMGIVNPEMLTIYDDIPKDLLEHVEDVILNRRDDATERLLDFAENVKGDVKSNEKAVQEWRSGTVQERITHSLVKGIDAFIELDVEEARQAATKPIEVIEINLMTGMNVVGDLFGSGKMFLPQVVKSARVMKKAVAYLLPYIEASKQAGDKQGNGKILMATVKGDVHDIGKNIVSVVLACNNYEIVDLGVMVPPEKIIAAAIEHEVDIIGLSGLITPSLDEMVYLAKELDKRGMKIPVMIGGATTSRAHTAVKIAPQYRETVIHVNDASRAVTVAGSLLNKDRKIYASDIRAEYDAFRETFLNRSRDKNYLTIEQARKNKLQLDWESFTPVKPNVIGEQVVEVELDVLVPYIDWTPFFRTWELFGKYPAILTDEVVGEQATSVFADAQEMLAVILKEKKLTAKGIYGIFPANQINDDDIELTDENGKILQTFLTLRQQSQKTKGAPNIALADFIAPKDNGITDYMGAFCVTTGFGVDEWAAEFEKDLDDYNSIMVKALADRFAEAFAEYLHEKVRKEIWGYASDENMSTEAMIAEEYKGIRPAPGYPACPDHLEKPTIWKLLNVEKEIGVTLTESMAMWPASSVSGYYFGNPQSKYFGLGKIKEDQVIDYAKRRSISTDMAMKWLNPNIAD</sequence>
<dbReference type="InterPro" id="IPR000489">
    <property type="entry name" value="Pterin-binding_dom"/>
</dbReference>
<gene>
    <name evidence="14" type="primary">metH</name>
    <name evidence="14" type="ORF">QO192_13810</name>
</gene>
<comment type="domain">
    <text evidence="9">Modular enzyme with four functionally distinct domains. The isolated Hcy-binding domain catalyzes methyl transfer from free methylcobalamin to homocysteine. The Hcy-binding domain in association with the pterin-binding domain catalyzes the methylation of cob(I)alamin by methyltetrahydrofolate and the methylation of homocysteine. The B12-binding domain binds the cofactor. The AdoMet activation domain binds S-adenosyl-L-methionine. Under aerobic conditions cob(I)alamin can be converted to inactive cob(II)alamin. Reductive methylation by S-adenosyl-L-methionine and flavodoxin regenerates methylcobalamin.</text>
</comment>
<dbReference type="CDD" id="cd02069">
    <property type="entry name" value="methionine_synthase_B12_BD"/>
    <property type="match status" value="1"/>
</dbReference>
<dbReference type="InterPro" id="IPR003759">
    <property type="entry name" value="Cbl-bd_cap"/>
</dbReference>
<evidence type="ECO:0000256" key="7">
    <source>
        <dbReference type="ARBA" id="ARBA00023285"/>
    </source>
</evidence>
<keyword evidence="4 9" id="KW-0808">Transferase</keyword>
<dbReference type="Gene3D" id="1.10.288.10">
    <property type="entry name" value="Cobalamin-dependent Methionine Synthase, domain 2"/>
    <property type="match status" value="1"/>
</dbReference>
<evidence type="ECO:0000259" key="11">
    <source>
        <dbReference type="PROSITE" id="PS50974"/>
    </source>
</evidence>
<dbReference type="PROSITE" id="PS50974">
    <property type="entry name" value="ADOMET_ACTIVATION"/>
    <property type="match status" value="1"/>
</dbReference>
<comment type="similarity">
    <text evidence="1">Belongs to the vitamin-B12 dependent methionine synthase family.</text>
</comment>
<comment type="cofactor">
    <cofactor evidence="9">
        <name>Zn(2+)</name>
        <dbReference type="ChEBI" id="CHEBI:29105"/>
    </cofactor>
</comment>
<evidence type="ECO:0000256" key="2">
    <source>
        <dbReference type="ARBA" id="ARBA00022603"/>
    </source>
</evidence>
<dbReference type="SUPFAM" id="SSF52242">
    <property type="entry name" value="Cobalamin (vitamin B12)-binding domain"/>
    <property type="match status" value="1"/>
</dbReference>
<comment type="catalytic activity">
    <reaction evidence="9">
        <text>(6S)-5-methyl-5,6,7,8-tetrahydrofolate + L-homocysteine = (6S)-5,6,7,8-tetrahydrofolate + L-methionine</text>
        <dbReference type="Rhea" id="RHEA:11172"/>
        <dbReference type="ChEBI" id="CHEBI:18608"/>
        <dbReference type="ChEBI" id="CHEBI:57453"/>
        <dbReference type="ChEBI" id="CHEBI:57844"/>
        <dbReference type="ChEBI" id="CHEBI:58199"/>
        <dbReference type="EC" id="2.1.1.13"/>
    </reaction>
</comment>
<dbReference type="Proteomes" id="UP001568894">
    <property type="component" value="Unassembled WGS sequence"/>
</dbReference>
<feature type="domain" description="B12-binding" evidence="12">
    <location>
        <begin position="416"/>
        <end position="551"/>
    </location>
</feature>
<evidence type="ECO:0000313" key="15">
    <source>
        <dbReference type="Proteomes" id="UP001568894"/>
    </source>
</evidence>
<dbReference type="InterPro" id="IPR036594">
    <property type="entry name" value="Meth_synthase_dom"/>
</dbReference>
<keyword evidence="9" id="KW-0028">Amino-acid biosynthesis</keyword>
<dbReference type="InterPro" id="IPR037010">
    <property type="entry name" value="VitB12-dep_Met_synth_activ_sf"/>
</dbReference>
<evidence type="ECO:0000256" key="3">
    <source>
        <dbReference type="ARBA" id="ARBA00022628"/>
    </source>
</evidence>
<dbReference type="GO" id="GO:0008705">
    <property type="term" value="F:methionine synthase activity"/>
    <property type="evidence" value="ECO:0007669"/>
    <property type="project" value="UniProtKB-EC"/>
</dbReference>
<keyword evidence="7 9" id="KW-0170">Cobalt</keyword>
<organism evidence="14 15">
    <name type="scientific">Flavobacterium frigidarium</name>
    <dbReference type="NCBI Taxonomy" id="99286"/>
    <lineage>
        <taxon>Bacteria</taxon>
        <taxon>Pseudomonadati</taxon>
        <taxon>Bacteroidota</taxon>
        <taxon>Flavobacteriia</taxon>
        <taxon>Flavobacteriales</taxon>
        <taxon>Flavobacteriaceae</taxon>
        <taxon>Flavobacterium</taxon>
    </lineage>
</organism>
<dbReference type="PANTHER" id="PTHR45833">
    <property type="entry name" value="METHIONINE SYNTHASE"/>
    <property type="match status" value="1"/>
</dbReference>
<dbReference type="Pfam" id="PF02965">
    <property type="entry name" value="Met_synt_B12"/>
    <property type="match status" value="1"/>
</dbReference>
<dbReference type="InterPro" id="IPR006158">
    <property type="entry name" value="Cobalamin-bd"/>
</dbReference>
<dbReference type="NCBIfam" id="TIGR02082">
    <property type="entry name" value="metH"/>
    <property type="match status" value="1"/>
</dbReference>
<dbReference type="NCBIfam" id="NF007024">
    <property type="entry name" value="PRK09490.1"/>
    <property type="match status" value="1"/>
</dbReference>
<dbReference type="PROSITE" id="PS51337">
    <property type="entry name" value="B12_BINDING_NTER"/>
    <property type="match status" value="1"/>
</dbReference>
<feature type="domain" description="Pterin-binding" evidence="10">
    <location>
        <begin position="26"/>
        <end position="287"/>
    </location>
</feature>
<dbReference type="GO" id="GO:0032259">
    <property type="term" value="P:methylation"/>
    <property type="evidence" value="ECO:0007669"/>
    <property type="project" value="UniProtKB-KW"/>
</dbReference>
<dbReference type="InterPro" id="IPR011005">
    <property type="entry name" value="Dihydropteroate_synth-like_sf"/>
</dbReference>
<comment type="cofactor">
    <cofactor evidence="9">
        <name>methylcob(III)alamin</name>
        <dbReference type="ChEBI" id="CHEBI:28115"/>
    </cofactor>
</comment>
<keyword evidence="15" id="KW-1185">Reference proteome</keyword>
<evidence type="ECO:0000313" key="14">
    <source>
        <dbReference type="EMBL" id="MEZ7516353.1"/>
    </source>
</evidence>
<evidence type="ECO:0000256" key="4">
    <source>
        <dbReference type="ARBA" id="ARBA00022679"/>
    </source>
</evidence>
<evidence type="ECO:0000256" key="5">
    <source>
        <dbReference type="ARBA" id="ARBA00022723"/>
    </source>
</evidence>
<evidence type="ECO:0000256" key="8">
    <source>
        <dbReference type="NCBIfam" id="TIGR02082"/>
    </source>
</evidence>